<reference evidence="1 2" key="1">
    <citation type="submission" date="2018-11" db="EMBL/GenBank/DDBJ databases">
        <title>The Potential of Streptomyces as Biocontrol Agents against the Tomato grey mould, Botrytis cinerea (Gray mold) Frontiers in Microbiology.</title>
        <authorList>
            <person name="Li D."/>
        </authorList>
    </citation>
    <scope>NUCLEOTIDE SEQUENCE [LARGE SCALE GENOMIC DNA]</scope>
    <source>
        <strain evidence="1 2">NEAU-LD23</strain>
    </source>
</reference>
<proteinExistence type="predicted"/>
<dbReference type="Proteomes" id="UP000275401">
    <property type="component" value="Unassembled WGS sequence"/>
</dbReference>
<accession>A0A3M8VWA9</accession>
<keyword evidence="2" id="KW-1185">Reference proteome</keyword>
<comment type="caution">
    <text evidence="1">The sequence shown here is derived from an EMBL/GenBank/DDBJ whole genome shotgun (WGS) entry which is preliminary data.</text>
</comment>
<gene>
    <name evidence="1" type="ORF">EEJ42_22335</name>
</gene>
<organism evidence="1 2">
    <name type="scientific">Streptomyces botrytidirepellens</name>
    <dbReference type="NCBI Taxonomy" id="2486417"/>
    <lineage>
        <taxon>Bacteria</taxon>
        <taxon>Bacillati</taxon>
        <taxon>Actinomycetota</taxon>
        <taxon>Actinomycetes</taxon>
        <taxon>Kitasatosporales</taxon>
        <taxon>Streptomycetaceae</taxon>
        <taxon>Streptomyces</taxon>
    </lineage>
</organism>
<dbReference type="EMBL" id="RIBZ01000273">
    <property type="protein sequence ID" value="RNG21640.1"/>
    <property type="molecule type" value="Genomic_DNA"/>
</dbReference>
<name>A0A3M8VWA9_9ACTN</name>
<protein>
    <submittedName>
        <fullName evidence="1">Uncharacterized protein</fullName>
    </submittedName>
</protein>
<evidence type="ECO:0000313" key="1">
    <source>
        <dbReference type="EMBL" id="RNG21640.1"/>
    </source>
</evidence>
<dbReference type="AlphaFoldDB" id="A0A3M8VWA9"/>
<sequence>MRRGTVGDRRGTPYALARAALIAQRTRPQCALHFSEHTVARRIAALQTLPPPRLWPIAAAVLGLGTVPALGATGDLLRLLAVPLLG</sequence>
<dbReference type="RefSeq" id="WP_123102203.1">
    <property type="nucleotide sequence ID" value="NZ_RIBZ01000273.1"/>
</dbReference>
<evidence type="ECO:0000313" key="2">
    <source>
        <dbReference type="Proteomes" id="UP000275401"/>
    </source>
</evidence>